<evidence type="ECO:0000256" key="1">
    <source>
        <dbReference type="SAM" id="Coils"/>
    </source>
</evidence>
<evidence type="ECO:0000313" key="4">
    <source>
        <dbReference type="EMBL" id="MFB9057742.1"/>
    </source>
</evidence>
<proteinExistence type="predicted"/>
<keyword evidence="2" id="KW-1133">Transmembrane helix</keyword>
<dbReference type="EMBL" id="JBHMFC010000094">
    <property type="protein sequence ID" value="MFB9057742.1"/>
    <property type="molecule type" value="Genomic_DNA"/>
</dbReference>
<dbReference type="InterPro" id="IPR023393">
    <property type="entry name" value="START-like_dom_sf"/>
</dbReference>
<dbReference type="SUPFAM" id="SSF55136">
    <property type="entry name" value="Probable bacterial effector-binding domain"/>
    <property type="match status" value="1"/>
</dbReference>
<dbReference type="CDD" id="cd07818">
    <property type="entry name" value="SRPBCC_1"/>
    <property type="match status" value="1"/>
</dbReference>
<keyword evidence="2" id="KW-0812">Transmembrane</keyword>
<evidence type="ECO:0000259" key="3">
    <source>
        <dbReference type="SMART" id="SM00871"/>
    </source>
</evidence>
<dbReference type="RefSeq" id="WP_379861996.1">
    <property type="nucleotide sequence ID" value="NZ_JBHMFC010000094.1"/>
</dbReference>
<keyword evidence="1" id="KW-0175">Coiled coil</keyword>
<feature type="coiled-coil region" evidence="1">
    <location>
        <begin position="198"/>
        <end position="225"/>
    </location>
</feature>
<comment type="caution">
    <text evidence="4">The sequence shown here is derived from an EMBL/GenBank/DDBJ whole genome shotgun (WGS) entry which is preliminary data.</text>
</comment>
<dbReference type="InterPro" id="IPR011256">
    <property type="entry name" value="Reg_factor_effector_dom_sf"/>
</dbReference>
<accession>A0ABV5FE64</accession>
<dbReference type="Gene3D" id="3.30.530.20">
    <property type="match status" value="1"/>
</dbReference>
<feature type="domain" description="AraC effector-binding" evidence="3">
    <location>
        <begin position="201"/>
        <end position="339"/>
    </location>
</feature>
<evidence type="ECO:0000256" key="2">
    <source>
        <dbReference type="SAM" id="Phobius"/>
    </source>
</evidence>
<dbReference type="SUPFAM" id="SSF55961">
    <property type="entry name" value="Bet v1-like"/>
    <property type="match status" value="1"/>
</dbReference>
<reference evidence="4 5" key="1">
    <citation type="submission" date="2024-09" db="EMBL/GenBank/DDBJ databases">
        <authorList>
            <person name="Sun Q."/>
            <person name="Mori K."/>
        </authorList>
    </citation>
    <scope>NUCLEOTIDE SEQUENCE [LARGE SCALE GENOMIC DNA]</scope>
    <source>
        <strain evidence="4 5">CECT 8622</strain>
    </source>
</reference>
<feature type="transmembrane region" description="Helical" evidence="2">
    <location>
        <begin position="6"/>
        <end position="24"/>
    </location>
</feature>
<dbReference type="InterPro" id="IPR019587">
    <property type="entry name" value="Polyketide_cyclase/dehydratase"/>
</dbReference>
<protein>
    <submittedName>
        <fullName evidence="4">SRPBCC family protein</fullName>
    </submittedName>
</protein>
<evidence type="ECO:0000313" key="5">
    <source>
        <dbReference type="Proteomes" id="UP001589585"/>
    </source>
</evidence>
<dbReference type="Gene3D" id="3.20.80.10">
    <property type="entry name" value="Regulatory factor, effector binding domain"/>
    <property type="match status" value="1"/>
</dbReference>
<dbReference type="Proteomes" id="UP001589585">
    <property type="component" value="Unassembled WGS sequence"/>
</dbReference>
<keyword evidence="2" id="KW-0472">Membrane</keyword>
<sequence length="340" mass="38612">MKALKYVFFLLLIIIIGLTIYIAVQPNSYEVTKTRTIKAPATVIYDHVIDFKNWESWPVWSTEDTDIQITYPEKTKGIDASYSWKSSTGTGTVNTIETTPNSSINQHILYSEFPKSDIDWSFTPNADGSTDVSWTFSSKNLPFKFKAFSILSGSMEERFGINFDQSLERLEREVLADMKKYSIEIDGVTQYSGGFYIYTTMSCKISQLETEIQKLLQKLSSYATQNNIKMAGAPFVKYHNWDDANNAVMFSFCIPTTDRVITTENDLLTGQIMPFKAVKATLHGDYSNLKEAWRKTMAYLPNNGLILAEEGPMLETYPTDPRNTPNPADLVTHLYIAIQE</sequence>
<dbReference type="SMART" id="SM00871">
    <property type="entry name" value="AraC_E_bind"/>
    <property type="match status" value="1"/>
</dbReference>
<organism evidence="4 5">
    <name type="scientific">Mariniflexile ostreae</name>
    <dbReference type="NCBI Taxonomy" id="1520892"/>
    <lineage>
        <taxon>Bacteria</taxon>
        <taxon>Pseudomonadati</taxon>
        <taxon>Bacteroidota</taxon>
        <taxon>Flavobacteriia</taxon>
        <taxon>Flavobacteriales</taxon>
        <taxon>Flavobacteriaceae</taxon>
        <taxon>Mariniflexile</taxon>
    </lineage>
</organism>
<dbReference type="Pfam" id="PF10604">
    <property type="entry name" value="Polyketide_cyc2"/>
    <property type="match status" value="1"/>
</dbReference>
<name>A0ABV5FE64_9FLAO</name>
<gene>
    <name evidence="4" type="ORF">ACFFU9_13425</name>
</gene>
<dbReference type="InterPro" id="IPR029442">
    <property type="entry name" value="GyrI-like"/>
</dbReference>
<dbReference type="Pfam" id="PF06445">
    <property type="entry name" value="GyrI-like"/>
    <property type="match status" value="1"/>
</dbReference>
<dbReference type="InterPro" id="IPR010499">
    <property type="entry name" value="AraC_E-bd"/>
</dbReference>
<keyword evidence="5" id="KW-1185">Reference proteome</keyword>